<sequence length="207" mass="22390">MASSSRREGTLTPDDPADVKTAGSAEWRPKHYVLAGMVIILAASTVTIVTSAVLRPARIQFSVANFTMSNADNAQMAIDFDLRAYNPSRRAGVIYRHVVVSNEHAAAKARAPEREEDIGARDCDGPLPLPQGRSANYRSMGVNGTIDNDFFSIYSNASSVSTTIMVIAQVQFKVGLVKSRLYSIRVLCSSIDKVHIRMPPANATCSA</sequence>
<evidence type="ECO:0000256" key="1">
    <source>
        <dbReference type="SAM" id="MobiDB-lite"/>
    </source>
</evidence>
<gene>
    <name evidence="3" type="ORF">NCGR_LOCUS17562</name>
</gene>
<reference evidence="3" key="1">
    <citation type="submission" date="2020-10" db="EMBL/GenBank/DDBJ databases">
        <authorList>
            <person name="Han B."/>
            <person name="Lu T."/>
            <person name="Zhao Q."/>
            <person name="Huang X."/>
            <person name="Zhao Y."/>
        </authorList>
    </citation>
    <scope>NUCLEOTIDE SEQUENCE</scope>
</reference>
<feature type="transmembrane region" description="Helical" evidence="2">
    <location>
        <begin position="32"/>
        <end position="54"/>
    </location>
</feature>
<dbReference type="OrthoDB" id="693705at2759"/>
<keyword evidence="4" id="KW-1185">Reference proteome</keyword>
<keyword evidence="2" id="KW-0472">Membrane</keyword>
<keyword evidence="2" id="KW-1133">Transmembrane helix</keyword>
<name>A0A811NL34_9POAL</name>
<proteinExistence type="predicted"/>
<evidence type="ECO:0000256" key="2">
    <source>
        <dbReference type="SAM" id="Phobius"/>
    </source>
</evidence>
<accession>A0A811NL34</accession>
<comment type="caution">
    <text evidence="3">The sequence shown here is derived from an EMBL/GenBank/DDBJ whole genome shotgun (WGS) entry which is preliminary data.</text>
</comment>
<feature type="region of interest" description="Disordered" evidence="1">
    <location>
        <begin position="1"/>
        <end position="22"/>
    </location>
</feature>
<evidence type="ECO:0000313" key="3">
    <source>
        <dbReference type="EMBL" id="CAD6225546.1"/>
    </source>
</evidence>
<evidence type="ECO:0008006" key="5">
    <source>
        <dbReference type="Google" id="ProtNLM"/>
    </source>
</evidence>
<dbReference type="PANTHER" id="PTHR36480:SF5">
    <property type="entry name" value="LATE EMBRYOGENESIS ABUNDANT PROTEIN LEA-2 SUBGROUP DOMAIN-CONTAINING PROTEIN"/>
    <property type="match status" value="1"/>
</dbReference>
<keyword evidence="2" id="KW-0812">Transmembrane</keyword>
<dbReference type="AlphaFoldDB" id="A0A811NL34"/>
<dbReference type="Proteomes" id="UP000604825">
    <property type="component" value="Unassembled WGS sequence"/>
</dbReference>
<dbReference type="EMBL" id="CAJGYO010000004">
    <property type="protein sequence ID" value="CAD6225546.1"/>
    <property type="molecule type" value="Genomic_DNA"/>
</dbReference>
<organism evidence="3 4">
    <name type="scientific">Miscanthus lutarioriparius</name>
    <dbReference type="NCBI Taxonomy" id="422564"/>
    <lineage>
        <taxon>Eukaryota</taxon>
        <taxon>Viridiplantae</taxon>
        <taxon>Streptophyta</taxon>
        <taxon>Embryophyta</taxon>
        <taxon>Tracheophyta</taxon>
        <taxon>Spermatophyta</taxon>
        <taxon>Magnoliopsida</taxon>
        <taxon>Liliopsida</taxon>
        <taxon>Poales</taxon>
        <taxon>Poaceae</taxon>
        <taxon>PACMAD clade</taxon>
        <taxon>Panicoideae</taxon>
        <taxon>Andropogonodae</taxon>
        <taxon>Andropogoneae</taxon>
        <taxon>Saccharinae</taxon>
        <taxon>Miscanthus</taxon>
    </lineage>
</organism>
<evidence type="ECO:0000313" key="4">
    <source>
        <dbReference type="Proteomes" id="UP000604825"/>
    </source>
</evidence>
<protein>
    <recommendedName>
        <fullName evidence="5">Late embryogenesis abundant protein LEA-2 subgroup domain-containing protein</fullName>
    </recommendedName>
</protein>
<dbReference type="PANTHER" id="PTHR36480">
    <property type="entry name" value="OS06G0118900 PROTEIN-RELATED"/>
    <property type="match status" value="1"/>
</dbReference>